<comment type="caution">
    <text evidence="1">The sequence shown here is derived from an EMBL/GenBank/DDBJ whole genome shotgun (WGS) entry which is preliminary data.</text>
</comment>
<evidence type="ECO:0000313" key="2">
    <source>
        <dbReference type="Proteomes" id="UP001062846"/>
    </source>
</evidence>
<sequence length="136" mass="15207">MPEKTPTSMAFPASLLSYVQEKHNPRPSNDTVLVNILEDDEGLPREKTYSVWEMKSQNRKIKYGENIHLASHLDEAISDGSATVHACHVRISTSFSILLWHAAAMALGQSHLEECKNLFSKLATFIDGVSLKLKEN</sequence>
<accession>A0ACC0NUP0</accession>
<name>A0ACC0NUP0_RHOML</name>
<evidence type="ECO:0000313" key="1">
    <source>
        <dbReference type="EMBL" id="KAI8556303.1"/>
    </source>
</evidence>
<dbReference type="Proteomes" id="UP001062846">
    <property type="component" value="Chromosome 5"/>
</dbReference>
<protein>
    <submittedName>
        <fullName evidence="1">Uncharacterized protein</fullName>
    </submittedName>
</protein>
<reference evidence="1" key="1">
    <citation type="submission" date="2022-02" db="EMBL/GenBank/DDBJ databases">
        <title>Plant Genome Project.</title>
        <authorList>
            <person name="Zhang R.-G."/>
        </authorList>
    </citation>
    <scope>NUCLEOTIDE SEQUENCE</scope>
    <source>
        <strain evidence="1">AT1</strain>
    </source>
</reference>
<organism evidence="1 2">
    <name type="scientific">Rhododendron molle</name>
    <name type="common">Chinese azalea</name>
    <name type="synonym">Azalea mollis</name>
    <dbReference type="NCBI Taxonomy" id="49168"/>
    <lineage>
        <taxon>Eukaryota</taxon>
        <taxon>Viridiplantae</taxon>
        <taxon>Streptophyta</taxon>
        <taxon>Embryophyta</taxon>
        <taxon>Tracheophyta</taxon>
        <taxon>Spermatophyta</taxon>
        <taxon>Magnoliopsida</taxon>
        <taxon>eudicotyledons</taxon>
        <taxon>Gunneridae</taxon>
        <taxon>Pentapetalae</taxon>
        <taxon>asterids</taxon>
        <taxon>Ericales</taxon>
        <taxon>Ericaceae</taxon>
        <taxon>Ericoideae</taxon>
        <taxon>Rhodoreae</taxon>
        <taxon>Rhododendron</taxon>
    </lineage>
</organism>
<dbReference type="EMBL" id="CM046392">
    <property type="protein sequence ID" value="KAI8556303.1"/>
    <property type="molecule type" value="Genomic_DNA"/>
</dbReference>
<proteinExistence type="predicted"/>
<keyword evidence="2" id="KW-1185">Reference proteome</keyword>
<gene>
    <name evidence="1" type="ORF">RHMOL_Rhmol05G0242100</name>
</gene>